<evidence type="ECO:0000256" key="7">
    <source>
        <dbReference type="PROSITE-ProRule" id="PRU01360"/>
    </source>
</evidence>
<evidence type="ECO:0000256" key="1">
    <source>
        <dbReference type="ARBA" id="ARBA00004571"/>
    </source>
</evidence>
<keyword evidence="8" id="KW-0732">Signal</keyword>
<gene>
    <name evidence="10" type="ORF">HMPREF0765_4209</name>
</gene>
<comment type="similarity">
    <text evidence="7">Belongs to the TonB-dependent receptor family.</text>
</comment>
<dbReference type="GO" id="GO:0009279">
    <property type="term" value="C:cell outer membrane"/>
    <property type="evidence" value="ECO:0007669"/>
    <property type="project" value="UniProtKB-SubCell"/>
</dbReference>
<dbReference type="InterPro" id="IPR023996">
    <property type="entry name" value="TonB-dep_OMP_SusC/RagA"/>
</dbReference>
<sequence length="1086" mass="119631">MYFKSTKLLWLLLPLTTVSLTAEASALKIGLLKIELKNQQQISGKVVDIDGKPVAGATITNIRTQQRFQTDEKGNFSLAGTVGDTISIRYIGYKEVRQVVSSLQGLTVTLEAEGQQIDEVLVSIGYQKVRKADVTGAIASVKAEELNLTSPKLSQALVGKVAGVQVMQTSGAPYDGTKIRVRGMGSINAGSDPLYVIDGYPAGNNLNINPNDIETIDVLKDAASAAIYGSRAAGGVVLITTKRGKEGRSNIDYEVLGGFGQLSKKIDVLNAGEFIDLLIDGRNNTYRDLLATKGVTWTDQRRLDNNKARVDAVGNAGSVTIPEEYYDFATGTAKASKYDTDWQDALYRNAPFQRHNLSVYGGNDKSRYFLSGSYQNQEGIMLGTDQKVFNFRANMDSKVSKRLTVGANVSFTYNDNNEVTTGRYDRSPSMAALIYLPTLPVYNEDGSYAKYLMANLSANNYGIQNPENPLAYVTEIKNNKRGKRGLYNAFADFSIIEGLNLKINGGLSTYDEKYDYYRPTSISDGNNAPYSDLAKTAAYADARTRSEIDKLVEATLNYNKTFQEKHQLNVLLGYSAQRTDIDQMTVRANGFQNDAIGEITNKGADPSNFRLLKDNGETFKRITTLQSYFSRVNYSYDSKYFLSASFRTDGSSRFGPNSKWGTFPSVSAGWTVSNEEFYDNWLGAGSTMKFRASWGKSGNNNIPDYRAITAYNSPGGVIIADKVATALWPDDLRDPNLGWESTSQYNAGLDLGLLRGRLNVMTNFYLSRSFNLLFNQPITAISGATTIFTNLPDSKVQNKGFDVQIDATLIRKNDFELGFSGNINVNRNKVLDLGGASTIMTNGAERSYITHITQEGSPIGMFYGFKVLGIATEENYKTVAPSAASTNPLQPGDLYFEDVDGNGVVNDQDKRIIGNPHPDFTYGFALNTSYKNFDLRASFNGSQGNKVLDGYDYYLYNMEGSGNQYADVAQRWRSSSNPGNGTVYRAARGGTQSNSTRLSSFYLQDGSFLRMTNIILGYSLPKETAQKLMLSGVRIYASVDNPFTITKYKGYNPEPDYDQRGNLTPGVDYGLYPLVRSYNLGLKVTF</sequence>
<dbReference type="HOGENOM" id="CLU_004317_0_2_10"/>
<evidence type="ECO:0000259" key="9">
    <source>
        <dbReference type="Pfam" id="PF07715"/>
    </source>
</evidence>
<proteinExistence type="inferred from homology"/>
<feature type="signal peptide" evidence="8">
    <location>
        <begin position="1"/>
        <end position="24"/>
    </location>
</feature>
<evidence type="ECO:0000256" key="2">
    <source>
        <dbReference type="ARBA" id="ARBA00022448"/>
    </source>
</evidence>
<dbReference type="SUPFAM" id="SSF56935">
    <property type="entry name" value="Porins"/>
    <property type="match status" value="1"/>
</dbReference>
<reference evidence="10 11" key="1">
    <citation type="submission" date="2009-01" db="EMBL/GenBank/DDBJ databases">
        <authorList>
            <person name="Qin X."/>
            <person name="Bachman B."/>
            <person name="Battles P."/>
            <person name="Bell A."/>
            <person name="Bess C."/>
            <person name="Bickham C."/>
            <person name="Chaboub L."/>
            <person name="Chen D."/>
            <person name="Coyle M."/>
            <person name="Deiros D.R."/>
            <person name="Dinh H."/>
            <person name="Forbes L."/>
            <person name="Fowler G."/>
            <person name="Francisco L."/>
            <person name="Fu Q."/>
            <person name="Gubbala S."/>
            <person name="Hale W."/>
            <person name="Han Y."/>
            <person name="Hemphill L."/>
            <person name="Highlander S.K."/>
            <person name="Hirani K."/>
            <person name="Hogues M."/>
            <person name="Jackson L."/>
            <person name="Jakkamsetti A."/>
            <person name="Javaid M."/>
            <person name="Jiang H."/>
            <person name="Korchina V."/>
            <person name="Kovar C."/>
            <person name="Lara F."/>
            <person name="Lee S."/>
            <person name="Mata R."/>
            <person name="Mathew T."/>
            <person name="Moen C."/>
            <person name="Morales K."/>
            <person name="Munidasa M."/>
            <person name="Nazareth L."/>
            <person name="Ngo R."/>
            <person name="Nguyen L."/>
            <person name="Okwuonu G."/>
            <person name="Ongeri F."/>
            <person name="Patil S."/>
            <person name="Petrosino J."/>
            <person name="Pham C."/>
            <person name="Pham P."/>
            <person name="Pu L.-L."/>
            <person name="Puazo M."/>
            <person name="Raj R."/>
            <person name="Reid J."/>
            <person name="Rouhana J."/>
            <person name="Saada N."/>
            <person name="Shang Y."/>
            <person name="Simmons D."/>
            <person name="Thornton R."/>
            <person name="Warren J."/>
            <person name="Weissenberger G."/>
            <person name="Zhang J."/>
            <person name="Zhang L."/>
            <person name="Zhou C."/>
            <person name="Zhu D."/>
            <person name="Muzny D."/>
            <person name="Worley K."/>
            <person name="Gibbs R."/>
        </authorList>
    </citation>
    <scope>NUCLEOTIDE SEQUENCE [LARGE SCALE GENOMIC DNA]</scope>
    <source>
        <strain evidence="10 11">ATCC 33300</strain>
    </source>
</reference>
<keyword evidence="4 7" id="KW-0812">Transmembrane</keyword>
<feature type="chain" id="PRO_5002912448" evidence="8">
    <location>
        <begin position="25"/>
        <end position="1086"/>
    </location>
</feature>
<dbReference type="NCBIfam" id="TIGR04056">
    <property type="entry name" value="OMP_RagA_SusC"/>
    <property type="match status" value="1"/>
</dbReference>
<keyword evidence="3 7" id="KW-1134">Transmembrane beta strand</keyword>
<evidence type="ECO:0000256" key="6">
    <source>
        <dbReference type="ARBA" id="ARBA00023237"/>
    </source>
</evidence>
<name>C2G3Q3_SPHSI</name>
<evidence type="ECO:0000313" key="11">
    <source>
        <dbReference type="Proteomes" id="UP000006241"/>
    </source>
</evidence>
<dbReference type="AlphaFoldDB" id="C2G3Q3"/>
<keyword evidence="5 7" id="KW-0472">Membrane</keyword>
<dbReference type="InterPro" id="IPR039426">
    <property type="entry name" value="TonB-dep_rcpt-like"/>
</dbReference>
<protein>
    <submittedName>
        <fullName evidence="10">TonB-linked outer membrane protein, SusC/RagA family</fullName>
    </submittedName>
</protein>
<keyword evidence="2 7" id="KW-0813">Transport</keyword>
<dbReference type="Gene3D" id="2.40.170.20">
    <property type="entry name" value="TonB-dependent receptor, beta-barrel domain"/>
    <property type="match status" value="1"/>
</dbReference>
<dbReference type="EMBL" id="ACHB01000092">
    <property type="protein sequence ID" value="EEI90258.1"/>
    <property type="molecule type" value="Genomic_DNA"/>
</dbReference>
<dbReference type="Pfam" id="PF07715">
    <property type="entry name" value="Plug"/>
    <property type="match status" value="1"/>
</dbReference>
<dbReference type="InterPro" id="IPR008969">
    <property type="entry name" value="CarboxyPept-like_regulatory"/>
</dbReference>
<dbReference type="InterPro" id="IPR023997">
    <property type="entry name" value="TonB-dep_OMP_SusC/RagA_CS"/>
</dbReference>
<dbReference type="NCBIfam" id="TIGR04057">
    <property type="entry name" value="SusC_RagA_signa"/>
    <property type="match status" value="1"/>
</dbReference>
<evidence type="ECO:0000256" key="3">
    <source>
        <dbReference type="ARBA" id="ARBA00022452"/>
    </source>
</evidence>
<dbReference type="InterPro" id="IPR037066">
    <property type="entry name" value="Plug_dom_sf"/>
</dbReference>
<evidence type="ECO:0000256" key="8">
    <source>
        <dbReference type="SAM" id="SignalP"/>
    </source>
</evidence>
<dbReference type="Gene3D" id="2.170.130.10">
    <property type="entry name" value="TonB-dependent receptor, plug domain"/>
    <property type="match status" value="1"/>
</dbReference>
<comment type="caution">
    <text evidence="10">The sequence shown here is derived from an EMBL/GenBank/DDBJ whole genome shotgun (WGS) entry which is preliminary data.</text>
</comment>
<dbReference type="InterPro" id="IPR012910">
    <property type="entry name" value="Plug_dom"/>
</dbReference>
<dbReference type="RefSeq" id="WP_003003689.1">
    <property type="nucleotide sequence ID" value="NZ_GG668630.1"/>
</dbReference>
<accession>C2G3Q3</accession>
<dbReference type="InterPro" id="IPR036942">
    <property type="entry name" value="Beta-barrel_TonB_sf"/>
</dbReference>
<dbReference type="Pfam" id="PF13715">
    <property type="entry name" value="CarbopepD_reg_2"/>
    <property type="match status" value="1"/>
</dbReference>
<organism evidence="10 11">
    <name type="scientific">Sphingobacterium spiritivorum ATCC 33300</name>
    <dbReference type="NCBI Taxonomy" id="525372"/>
    <lineage>
        <taxon>Bacteria</taxon>
        <taxon>Pseudomonadati</taxon>
        <taxon>Bacteroidota</taxon>
        <taxon>Sphingobacteriia</taxon>
        <taxon>Sphingobacteriales</taxon>
        <taxon>Sphingobacteriaceae</taxon>
        <taxon>Sphingobacterium</taxon>
    </lineage>
</organism>
<evidence type="ECO:0000256" key="5">
    <source>
        <dbReference type="ARBA" id="ARBA00023136"/>
    </source>
</evidence>
<evidence type="ECO:0000256" key="4">
    <source>
        <dbReference type="ARBA" id="ARBA00022692"/>
    </source>
</evidence>
<feature type="domain" description="TonB-dependent receptor plug" evidence="9">
    <location>
        <begin position="131"/>
        <end position="236"/>
    </location>
</feature>
<dbReference type="SUPFAM" id="SSF49464">
    <property type="entry name" value="Carboxypeptidase regulatory domain-like"/>
    <property type="match status" value="1"/>
</dbReference>
<dbReference type="PROSITE" id="PS52016">
    <property type="entry name" value="TONB_DEPENDENT_REC_3"/>
    <property type="match status" value="1"/>
</dbReference>
<dbReference type="Proteomes" id="UP000006241">
    <property type="component" value="Unassembled WGS sequence"/>
</dbReference>
<evidence type="ECO:0000313" key="10">
    <source>
        <dbReference type="EMBL" id="EEI90258.1"/>
    </source>
</evidence>
<dbReference type="Gene3D" id="2.60.40.1120">
    <property type="entry name" value="Carboxypeptidase-like, regulatory domain"/>
    <property type="match status" value="1"/>
</dbReference>
<comment type="subcellular location">
    <subcellularLocation>
        <location evidence="1 7">Cell outer membrane</location>
        <topology evidence="1 7">Multi-pass membrane protein</topology>
    </subcellularLocation>
</comment>
<keyword evidence="6 7" id="KW-0998">Cell outer membrane</keyword>